<protein>
    <submittedName>
        <fullName evidence="1">Uncharacterized protein</fullName>
    </submittedName>
</protein>
<sequence>MLRLMTYGIVAFASWFIYQDVSDHFGMETFDKVLVENVQHKVEARKAKAAAEQYAQQLKRQAAADCQTTNACTQ</sequence>
<dbReference type="AlphaFoldDB" id="A0A220UJU3"/>
<dbReference type="KEGG" id="sbj:CF168_04420"/>
<gene>
    <name evidence="1" type="ORF">CF168_04420</name>
</gene>
<reference evidence="1 2" key="1">
    <citation type="submission" date="2017-07" db="EMBL/GenBank/DDBJ databases">
        <title>Phenotypical and genomic characterization of a clinical isolate of Shewanella bicestrii sp. nov. producing an extended-spectrum beta-lactamase and a new oxacillinase variant.</title>
        <authorList>
            <person name="Jousset A.B."/>
            <person name="Bonnin R.A."/>
            <person name="Girlich D."/>
            <person name="Dabos L."/>
            <person name="Potron A."/>
            <person name="Dortet L."/>
            <person name="Glaser P."/>
            <person name="Naas T."/>
        </authorList>
    </citation>
    <scope>NUCLEOTIDE SEQUENCE [LARGE SCALE GENOMIC DNA]</scope>
    <source>
        <strain evidence="1 2">JAB-1</strain>
    </source>
</reference>
<dbReference type="Proteomes" id="UP000198367">
    <property type="component" value="Chromosome"/>
</dbReference>
<accession>A0A220UJU3</accession>
<organism evidence="1 2">
    <name type="scientific">Shewanella bicestrii</name>
    <dbReference type="NCBI Taxonomy" id="2018305"/>
    <lineage>
        <taxon>Bacteria</taxon>
        <taxon>Pseudomonadati</taxon>
        <taxon>Pseudomonadota</taxon>
        <taxon>Gammaproteobacteria</taxon>
        <taxon>Alteromonadales</taxon>
        <taxon>Shewanellaceae</taxon>
        <taxon>Shewanella</taxon>
    </lineage>
</organism>
<proteinExistence type="predicted"/>
<dbReference type="EMBL" id="CP022358">
    <property type="protein sequence ID" value="ASK68176.1"/>
    <property type="molecule type" value="Genomic_DNA"/>
</dbReference>
<dbReference type="RefSeq" id="WP_011621646.1">
    <property type="nucleotide sequence ID" value="NZ_CP022358.1"/>
</dbReference>
<name>A0A220UJU3_9GAMM</name>
<evidence type="ECO:0000313" key="2">
    <source>
        <dbReference type="Proteomes" id="UP000198367"/>
    </source>
</evidence>
<keyword evidence="2" id="KW-1185">Reference proteome</keyword>
<evidence type="ECO:0000313" key="1">
    <source>
        <dbReference type="EMBL" id="ASK68176.1"/>
    </source>
</evidence>